<dbReference type="GO" id="GO:0006355">
    <property type="term" value="P:regulation of DNA-templated transcription"/>
    <property type="evidence" value="ECO:0007669"/>
    <property type="project" value="UniProtKB-UniRule"/>
</dbReference>
<dbReference type="InterPro" id="IPR031052">
    <property type="entry name" value="FHY3/FAR1"/>
</dbReference>
<proteinExistence type="inferred from homology"/>
<organism evidence="3 4">
    <name type="scientific">Cicer arietinum</name>
    <name type="common">Chickpea</name>
    <name type="synonym">Garbanzo</name>
    <dbReference type="NCBI Taxonomy" id="3827"/>
    <lineage>
        <taxon>Eukaryota</taxon>
        <taxon>Viridiplantae</taxon>
        <taxon>Streptophyta</taxon>
        <taxon>Embryophyta</taxon>
        <taxon>Tracheophyta</taxon>
        <taxon>Spermatophyta</taxon>
        <taxon>Magnoliopsida</taxon>
        <taxon>eudicotyledons</taxon>
        <taxon>Gunneridae</taxon>
        <taxon>Pentapetalae</taxon>
        <taxon>rosids</taxon>
        <taxon>fabids</taxon>
        <taxon>Fabales</taxon>
        <taxon>Fabaceae</taxon>
        <taxon>Papilionoideae</taxon>
        <taxon>50 kb inversion clade</taxon>
        <taxon>NPAAA clade</taxon>
        <taxon>Hologalegina</taxon>
        <taxon>IRL clade</taxon>
        <taxon>Cicereae</taxon>
        <taxon>Cicer</taxon>
    </lineage>
</organism>
<comment type="similarity">
    <text evidence="1">Belongs to the FHY3/FAR1 family.</text>
</comment>
<comment type="subcellular location">
    <subcellularLocation>
        <location evidence="1">Nucleus</location>
    </subcellularLocation>
</comment>
<evidence type="ECO:0000313" key="4">
    <source>
        <dbReference type="RefSeq" id="XP_012575220.1"/>
    </source>
</evidence>
<dbReference type="Pfam" id="PF10551">
    <property type="entry name" value="MULE"/>
    <property type="match status" value="1"/>
</dbReference>
<dbReference type="GO" id="GO:0005634">
    <property type="term" value="C:nucleus"/>
    <property type="evidence" value="ECO:0007669"/>
    <property type="project" value="UniProtKB-SubCell"/>
</dbReference>
<keyword evidence="1" id="KW-0539">Nucleus</keyword>
<dbReference type="AlphaFoldDB" id="A0A1S3EHB5"/>
<dbReference type="STRING" id="3827.A0A1S3EHB5"/>
<sequence>MDCGTIEDEGIRVDNLDDDDNACCWEPATGMCFYCLEEVKSFYEEYASKKNFGWKIRSSRKGQGGEPYFFYDIDLDDDFHVRNVFWANGRSRAAYEYFGDVVNFDTTYLTNKYNMPFVAFVGVNHHGQSTYLDVECCQERPLWLGQYSEYKKIKFALKEAVYDTVTKEAFEEKWCSFIKKFELQQNDWLNGLYNERQRWAPTLLRKYFWAGMSTTQQSESIHSFFDGYINSTTSLNQFVKQYDNALKSRAEKEFEADFNSMDTTISCGSNSSIEKQFQGEYTRAKFKEDQTEFRSKMNCAASFYSVKELKPQIDRFDKLCKHFYEVVEVVAESEDATKALHEILYQFNSNVPTMDTTINKVKRSFIDASSPNNDNEIHSPLRVKRKGRPPSKRKISIVEKIVGGNTLFWDLLSQFGTTM</sequence>
<feature type="domain" description="MULE transposase" evidence="2">
    <location>
        <begin position="101"/>
        <end position="132"/>
    </location>
</feature>
<accession>A0A1S3EHB5</accession>
<dbReference type="PANTHER" id="PTHR31669:SF283">
    <property type="entry name" value="PROTEIN FAR1-RELATED SEQUENCE"/>
    <property type="match status" value="1"/>
</dbReference>
<keyword evidence="1" id="KW-0862">Zinc</keyword>
<evidence type="ECO:0000256" key="1">
    <source>
        <dbReference type="RuleBase" id="RU367018"/>
    </source>
</evidence>
<protein>
    <recommendedName>
        <fullName evidence="1">Protein FAR1-RELATED SEQUENCE</fullName>
    </recommendedName>
</protein>
<dbReference type="Proteomes" id="UP000087171">
    <property type="component" value="Unplaced"/>
</dbReference>
<gene>
    <name evidence="4" type="primary">LOC105852925</name>
</gene>
<name>A0A1S3EHB5_CICAR</name>
<dbReference type="OrthoDB" id="1336263at2759"/>
<comment type="function">
    <text evidence="1">Putative transcription activator involved in regulating light control of development.</text>
</comment>
<keyword evidence="1" id="KW-0863">Zinc-finger</keyword>
<dbReference type="InterPro" id="IPR018289">
    <property type="entry name" value="MULE_transposase_dom"/>
</dbReference>
<dbReference type="RefSeq" id="XP_012575220.1">
    <property type="nucleotide sequence ID" value="XM_012719766.1"/>
</dbReference>
<dbReference type="GO" id="GO:0008270">
    <property type="term" value="F:zinc ion binding"/>
    <property type="evidence" value="ECO:0007669"/>
    <property type="project" value="UniProtKB-UniRule"/>
</dbReference>
<evidence type="ECO:0000313" key="3">
    <source>
        <dbReference type="Proteomes" id="UP000087171"/>
    </source>
</evidence>
<dbReference type="PANTHER" id="PTHR31669">
    <property type="entry name" value="PROTEIN FAR1-RELATED SEQUENCE 10-RELATED"/>
    <property type="match status" value="1"/>
</dbReference>
<reference evidence="4" key="1">
    <citation type="submission" date="2025-08" db="UniProtKB">
        <authorList>
            <consortium name="RefSeq"/>
        </authorList>
    </citation>
    <scope>IDENTIFICATION</scope>
    <source>
        <tissue evidence="4">Etiolated seedlings</tissue>
    </source>
</reference>
<evidence type="ECO:0000259" key="2">
    <source>
        <dbReference type="Pfam" id="PF10551"/>
    </source>
</evidence>
<keyword evidence="3" id="KW-1185">Reference proteome</keyword>
<keyword evidence="1" id="KW-0479">Metal-binding</keyword>